<evidence type="ECO:0000313" key="4">
    <source>
        <dbReference type="Proteomes" id="UP000254230"/>
    </source>
</evidence>
<reference evidence="2 4" key="1">
    <citation type="submission" date="2018-06" db="EMBL/GenBank/DDBJ databases">
        <authorList>
            <consortium name="Pathogen Informatics"/>
            <person name="Doyle S."/>
        </authorList>
    </citation>
    <scope>NUCLEOTIDE SEQUENCE [LARGE SCALE GENOMIC DNA]</scope>
    <source>
        <strain evidence="2 4">NCTC12376</strain>
    </source>
</reference>
<dbReference type="EMBL" id="UGOW01000001">
    <property type="protein sequence ID" value="STY16868.1"/>
    <property type="molecule type" value="Genomic_DNA"/>
</dbReference>
<dbReference type="InterPro" id="IPR009057">
    <property type="entry name" value="Homeodomain-like_sf"/>
</dbReference>
<organism evidence="2 4">
    <name type="scientific">Legionella quateirensis</name>
    <dbReference type="NCBI Taxonomy" id="45072"/>
    <lineage>
        <taxon>Bacteria</taxon>
        <taxon>Pseudomonadati</taxon>
        <taxon>Pseudomonadota</taxon>
        <taxon>Gammaproteobacteria</taxon>
        <taxon>Legionellales</taxon>
        <taxon>Legionellaceae</taxon>
        <taxon>Legionella</taxon>
    </lineage>
</organism>
<dbReference type="RefSeq" id="WP_172459523.1">
    <property type="nucleotide sequence ID" value="NZ_UGOW01000001.1"/>
</dbReference>
<dbReference type="Pfam" id="PF13683">
    <property type="entry name" value="rve_3"/>
    <property type="match status" value="1"/>
</dbReference>
<dbReference type="PROSITE" id="PS50994">
    <property type="entry name" value="INTEGRASE"/>
    <property type="match status" value="1"/>
</dbReference>
<gene>
    <name evidence="2" type="ORF">NCTC12376_00661</name>
    <name evidence="3" type="ORF">NCTC12376_02821</name>
</gene>
<dbReference type="SUPFAM" id="SSF53098">
    <property type="entry name" value="Ribonuclease H-like"/>
    <property type="match status" value="1"/>
</dbReference>
<evidence type="ECO:0000313" key="3">
    <source>
        <dbReference type="EMBL" id="STY18995.1"/>
    </source>
</evidence>
<dbReference type="InterPro" id="IPR012337">
    <property type="entry name" value="RNaseH-like_sf"/>
</dbReference>
<dbReference type="AlphaFoldDB" id="A0A378KU13"/>
<evidence type="ECO:0000259" key="1">
    <source>
        <dbReference type="PROSITE" id="PS50994"/>
    </source>
</evidence>
<evidence type="ECO:0000313" key="2">
    <source>
        <dbReference type="EMBL" id="STY16868.1"/>
    </source>
</evidence>
<dbReference type="InterPro" id="IPR047656">
    <property type="entry name" value="IS481-like_transpos"/>
</dbReference>
<dbReference type="EMBL" id="UGOW01000001">
    <property type="protein sequence ID" value="STY18995.1"/>
    <property type="molecule type" value="Genomic_DNA"/>
</dbReference>
<dbReference type="GO" id="GO:0015074">
    <property type="term" value="P:DNA integration"/>
    <property type="evidence" value="ECO:0007669"/>
    <property type="project" value="InterPro"/>
</dbReference>
<dbReference type="SUPFAM" id="SSF46689">
    <property type="entry name" value="Homeodomain-like"/>
    <property type="match status" value="1"/>
</dbReference>
<accession>A0A378KU13</accession>
<dbReference type="InterPro" id="IPR001584">
    <property type="entry name" value="Integrase_cat-core"/>
</dbReference>
<dbReference type="PANTHER" id="PTHR47515">
    <property type="entry name" value="LOW CALCIUM RESPONSE LOCUS PROTEIN T"/>
    <property type="match status" value="1"/>
</dbReference>
<feature type="domain" description="Integrase catalytic" evidence="1">
    <location>
        <begin position="128"/>
        <end position="294"/>
    </location>
</feature>
<proteinExistence type="predicted"/>
<dbReference type="PANTHER" id="PTHR47515:SF2">
    <property type="entry name" value="INTEGRASE CORE DOMAIN PROTEIN"/>
    <property type="match status" value="1"/>
</dbReference>
<dbReference type="InterPro" id="IPR036397">
    <property type="entry name" value="RNaseH_sf"/>
</dbReference>
<dbReference type="Proteomes" id="UP000254230">
    <property type="component" value="Unassembled WGS sequence"/>
</dbReference>
<dbReference type="Gene3D" id="3.30.420.10">
    <property type="entry name" value="Ribonuclease H-like superfamily/Ribonuclease H"/>
    <property type="match status" value="1"/>
</dbReference>
<dbReference type="NCBIfam" id="NF033577">
    <property type="entry name" value="transpos_IS481"/>
    <property type="match status" value="1"/>
</dbReference>
<protein>
    <submittedName>
        <fullName evidence="2">Transposase (ISmav2)</fullName>
    </submittedName>
</protein>
<sequence>MSQRQRLIDQLLLPNANVSELCKSFNVSRKTAYKWLSRYRLGGFSALSNRSKAPVIQPHKISSEMEERIVRLHEENPYWGPRKLRDYLLYVKHLSDVPSHTTFARVLKRHDCHVITSNKSKPATLRFEREQPNDLWQMDFKGSFMTEDKRCYPLTILDDCSRFSISLVACDSETSSIVKGHLTNIFHEFGLPNHINVDNGNPWGSADLTSYTSLQIWLMKLGIKITHSAPFHPQTNGKDERFHRTLKLEVLHQRSYKKKEIQDVFNAWRHKYNYERPHEALNGRTPSHKYHVSSKRFSENPIPFEYEDGIVKKVHSSNGMFCFRGERFRAGKGFNGEYIAIKETDKSDEFAVFFMDNFIKKVKLGESVQ</sequence>
<dbReference type="Pfam" id="PF13565">
    <property type="entry name" value="HTH_32"/>
    <property type="match status" value="1"/>
</dbReference>
<dbReference type="GO" id="GO:0003676">
    <property type="term" value="F:nucleic acid binding"/>
    <property type="evidence" value="ECO:0007669"/>
    <property type="project" value="InterPro"/>
</dbReference>
<name>A0A378KU13_9GAMM</name>